<sequence>MGKGFAAERLTAFENVRAADTLSEKYLSRGRRMKLIANTFVLVSTDCPVAKAAVPKSPAGKLAVHALQYELLTSRPYELTLEDLIFETYWRRAGLSAEEAAGRIHEIRAELFSVPHACMRASTLTKRYGWGAHYDEEGRLALYAMESAEYAQFAAGKTTGVKIVCAMRSKKA</sequence>
<evidence type="ECO:0000313" key="2">
    <source>
        <dbReference type="Proteomes" id="UP000214646"/>
    </source>
</evidence>
<accession>A0A225E5L5</accession>
<dbReference type="InterPro" id="IPR046155">
    <property type="entry name" value="DUF6157"/>
</dbReference>
<protein>
    <submittedName>
        <fullName evidence="1">Uncharacterized protein</fullName>
    </submittedName>
</protein>
<gene>
    <name evidence="1" type="ORF">FRUB_03316</name>
</gene>
<evidence type="ECO:0000313" key="1">
    <source>
        <dbReference type="EMBL" id="OWK43717.1"/>
    </source>
</evidence>
<dbReference type="Proteomes" id="UP000214646">
    <property type="component" value="Unassembled WGS sequence"/>
</dbReference>
<comment type="caution">
    <text evidence="1">The sequence shown here is derived from an EMBL/GenBank/DDBJ whole genome shotgun (WGS) entry which is preliminary data.</text>
</comment>
<keyword evidence="2" id="KW-1185">Reference proteome</keyword>
<dbReference type="AlphaFoldDB" id="A0A225E5L5"/>
<dbReference type="Pfam" id="PF19654">
    <property type="entry name" value="DUF6157"/>
    <property type="match status" value="1"/>
</dbReference>
<organism evidence="1 2">
    <name type="scientific">Fimbriiglobus ruber</name>
    <dbReference type="NCBI Taxonomy" id="1908690"/>
    <lineage>
        <taxon>Bacteria</taxon>
        <taxon>Pseudomonadati</taxon>
        <taxon>Planctomycetota</taxon>
        <taxon>Planctomycetia</taxon>
        <taxon>Gemmatales</taxon>
        <taxon>Gemmataceae</taxon>
        <taxon>Fimbriiglobus</taxon>
    </lineage>
</organism>
<name>A0A225E5L5_9BACT</name>
<dbReference type="EMBL" id="NIDE01000004">
    <property type="protein sequence ID" value="OWK43717.1"/>
    <property type="molecule type" value="Genomic_DNA"/>
</dbReference>
<reference evidence="2" key="1">
    <citation type="submission" date="2017-06" db="EMBL/GenBank/DDBJ databases">
        <title>Genome analysis of Fimbriiglobus ruber SP5, the first member of the order Planctomycetales with confirmed chitinolytic capability.</title>
        <authorList>
            <person name="Ravin N.V."/>
            <person name="Rakitin A.L."/>
            <person name="Ivanova A.A."/>
            <person name="Beletsky A.V."/>
            <person name="Kulichevskaya I.S."/>
            <person name="Mardanov A.V."/>
            <person name="Dedysh S.N."/>
        </authorList>
    </citation>
    <scope>NUCLEOTIDE SEQUENCE [LARGE SCALE GENOMIC DNA]</scope>
    <source>
        <strain evidence="2">SP5</strain>
    </source>
</reference>
<proteinExistence type="predicted"/>